<gene>
    <name evidence="1" type="ORF">FLP15_09745</name>
</gene>
<evidence type="ECO:0000313" key="1">
    <source>
        <dbReference type="EMBL" id="QDK71387.1"/>
    </source>
</evidence>
<dbReference type="KEGG" id="lack:FLP15_09745"/>
<evidence type="ECO:0000313" key="2">
    <source>
        <dbReference type="Proteomes" id="UP000315128"/>
    </source>
</evidence>
<protein>
    <submittedName>
        <fullName evidence="1">DUF4176 domain-containing protein</fullName>
    </submittedName>
</protein>
<dbReference type="Pfam" id="PF13780">
    <property type="entry name" value="DUF4176"/>
    <property type="match status" value="1"/>
</dbReference>
<sequence>MTEHEVRLLPLGSIVEIKEESKPHIIVARAIKKEKESLRDRYRVAPYPEGDTPNTLVYSIEAEQIQKVVFKGYSSEADQAFLDGLIDMIEKGIVPQKTAVKTVEDESFKISVPQTQEELVELLDDDPFYKFRG</sequence>
<name>A0A514ZA09_9LACT</name>
<dbReference type="Proteomes" id="UP000315128">
    <property type="component" value="Chromosome"/>
</dbReference>
<accession>A0A514ZA09</accession>
<reference evidence="1 2" key="1">
    <citation type="submission" date="2019-07" db="EMBL/GenBank/DDBJ databases">
        <title>Genome sequencing of KACC 19320.</title>
        <authorList>
            <person name="Heo J."/>
            <person name="Kim S.-J."/>
            <person name="Kim J.-S."/>
            <person name="Hong S.-B."/>
            <person name="Kwon S.-W."/>
        </authorList>
    </citation>
    <scope>NUCLEOTIDE SEQUENCE [LARGE SCALE GENOMIC DNA]</scope>
    <source>
        <strain evidence="1 2">KACC 19320</strain>
    </source>
</reference>
<organism evidence="1 2">
    <name type="scientific">Lactococcus protaetiae</name>
    <dbReference type="NCBI Taxonomy" id="2592653"/>
    <lineage>
        <taxon>Bacteria</taxon>
        <taxon>Bacillati</taxon>
        <taxon>Bacillota</taxon>
        <taxon>Bacilli</taxon>
        <taxon>Lactobacillales</taxon>
        <taxon>Streptococcaceae</taxon>
        <taxon>Lactococcus</taxon>
    </lineage>
</organism>
<proteinExistence type="predicted"/>
<dbReference type="InterPro" id="IPR025233">
    <property type="entry name" value="DUF4176"/>
</dbReference>
<keyword evidence="2" id="KW-1185">Reference proteome</keyword>
<dbReference type="AlphaFoldDB" id="A0A514ZA09"/>
<dbReference type="EMBL" id="CP041356">
    <property type="protein sequence ID" value="QDK71387.1"/>
    <property type="molecule type" value="Genomic_DNA"/>
</dbReference>
<dbReference type="OrthoDB" id="2191831at2"/>
<dbReference type="RefSeq" id="WP_142766956.1">
    <property type="nucleotide sequence ID" value="NZ_CP041356.1"/>
</dbReference>